<sequence>MKFSADDPTHALSPYHTAPPPSLPHLTHYTGTADLGLVALAASPIIHDIRVQGKSARIIQLVKFLEERNAPVRGLSVELPFWSSAAARVISHYLPQCERLEITYARTGTEELGKL</sequence>
<organism evidence="2 3">
    <name type="scientific">Mycena rosella</name>
    <name type="common">Pink bonnet</name>
    <name type="synonym">Agaricus rosellus</name>
    <dbReference type="NCBI Taxonomy" id="1033263"/>
    <lineage>
        <taxon>Eukaryota</taxon>
        <taxon>Fungi</taxon>
        <taxon>Dikarya</taxon>
        <taxon>Basidiomycota</taxon>
        <taxon>Agaricomycotina</taxon>
        <taxon>Agaricomycetes</taxon>
        <taxon>Agaricomycetidae</taxon>
        <taxon>Agaricales</taxon>
        <taxon>Marasmiineae</taxon>
        <taxon>Mycenaceae</taxon>
        <taxon>Mycena</taxon>
    </lineage>
</organism>
<comment type="caution">
    <text evidence="2">The sequence shown here is derived from an EMBL/GenBank/DDBJ whole genome shotgun (WGS) entry which is preliminary data.</text>
</comment>
<feature type="non-terminal residue" evidence="2">
    <location>
        <position position="1"/>
    </location>
</feature>
<keyword evidence="3" id="KW-1185">Reference proteome</keyword>
<evidence type="ECO:0000256" key="1">
    <source>
        <dbReference type="SAM" id="MobiDB-lite"/>
    </source>
</evidence>
<feature type="region of interest" description="Disordered" evidence="1">
    <location>
        <begin position="1"/>
        <end position="23"/>
    </location>
</feature>
<protein>
    <submittedName>
        <fullName evidence="2">Uncharacterized protein</fullName>
    </submittedName>
</protein>
<reference evidence="2" key="1">
    <citation type="submission" date="2023-03" db="EMBL/GenBank/DDBJ databases">
        <title>Massive genome expansion in bonnet fungi (Mycena s.s.) driven by repeated elements and novel gene families across ecological guilds.</title>
        <authorList>
            <consortium name="Lawrence Berkeley National Laboratory"/>
            <person name="Harder C.B."/>
            <person name="Miyauchi S."/>
            <person name="Viragh M."/>
            <person name="Kuo A."/>
            <person name="Thoen E."/>
            <person name="Andreopoulos B."/>
            <person name="Lu D."/>
            <person name="Skrede I."/>
            <person name="Drula E."/>
            <person name="Henrissat B."/>
            <person name="Morin E."/>
            <person name="Kohler A."/>
            <person name="Barry K."/>
            <person name="LaButti K."/>
            <person name="Morin E."/>
            <person name="Salamov A."/>
            <person name="Lipzen A."/>
            <person name="Mereny Z."/>
            <person name="Hegedus B."/>
            <person name="Baldrian P."/>
            <person name="Stursova M."/>
            <person name="Weitz H."/>
            <person name="Taylor A."/>
            <person name="Grigoriev I.V."/>
            <person name="Nagy L.G."/>
            <person name="Martin F."/>
            <person name="Kauserud H."/>
        </authorList>
    </citation>
    <scope>NUCLEOTIDE SEQUENCE</scope>
    <source>
        <strain evidence="2">CBHHK067</strain>
    </source>
</reference>
<accession>A0AAD7DTH3</accession>
<dbReference type="Proteomes" id="UP001221757">
    <property type="component" value="Unassembled WGS sequence"/>
</dbReference>
<evidence type="ECO:0000313" key="2">
    <source>
        <dbReference type="EMBL" id="KAJ7697708.1"/>
    </source>
</evidence>
<name>A0AAD7DTH3_MYCRO</name>
<gene>
    <name evidence="2" type="ORF">B0H17DRAFT_1051908</name>
</gene>
<dbReference type="AlphaFoldDB" id="A0AAD7DTH3"/>
<evidence type="ECO:0000313" key="3">
    <source>
        <dbReference type="Proteomes" id="UP001221757"/>
    </source>
</evidence>
<proteinExistence type="predicted"/>
<dbReference type="EMBL" id="JARKIE010000029">
    <property type="protein sequence ID" value="KAJ7697708.1"/>
    <property type="molecule type" value="Genomic_DNA"/>
</dbReference>